<feature type="compositionally biased region" description="Polar residues" evidence="1">
    <location>
        <begin position="117"/>
        <end position="126"/>
    </location>
</feature>
<gene>
    <name evidence="2" type="ORF">C7212DRAFT_309144</name>
</gene>
<proteinExistence type="predicted"/>
<feature type="compositionally biased region" description="Low complexity" evidence="1">
    <location>
        <begin position="40"/>
        <end position="61"/>
    </location>
</feature>
<evidence type="ECO:0000313" key="3">
    <source>
        <dbReference type="Proteomes" id="UP000246991"/>
    </source>
</evidence>
<dbReference type="Pfam" id="PF12855">
    <property type="entry name" value="Ecl1"/>
    <property type="match status" value="1"/>
</dbReference>
<feature type="compositionally biased region" description="Low complexity" evidence="1">
    <location>
        <begin position="82"/>
        <end position="116"/>
    </location>
</feature>
<protein>
    <recommendedName>
        <fullName evidence="4">Life-span regulatory factor domain-containing protein</fullName>
    </recommendedName>
</protein>
<evidence type="ECO:0000256" key="1">
    <source>
        <dbReference type="SAM" id="MobiDB-lite"/>
    </source>
</evidence>
<dbReference type="Proteomes" id="UP000246991">
    <property type="component" value="Unassembled WGS sequence"/>
</dbReference>
<organism evidence="2 3">
    <name type="scientific">Tuber magnatum</name>
    <name type="common">white Piedmont truffle</name>
    <dbReference type="NCBI Taxonomy" id="42249"/>
    <lineage>
        <taxon>Eukaryota</taxon>
        <taxon>Fungi</taxon>
        <taxon>Dikarya</taxon>
        <taxon>Ascomycota</taxon>
        <taxon>Pezizomycotina</taxon>
        <taxon>Pezizomycetes</taxon>
        <taxon>Pezizales</taxon>
        <taxon>Tuberaceae</taxon>
        <taxon>Tuber</taxon>
    </lineage>
</organism>
<comment type="caution">
    <text evidence="2">The sequence shown here is derived from an EMBL/GenBank/DDBJ whole genome shotgun (WGS) entry which is preliminary data.</text>
</comment>
<evidence type="ECO:0008006" key="4">
    <source>
        <dbReference type="Google" id="ProtNLM"/>
    </source>
</evidence>
<sequence>MDWSPDYCLSCDRQISQSGHGAYCSQSCRLADLEHASCRSGSSSPQAGASSSPSWSGPNMGSGAGFYLPPPLNFSAMSGRQTSSAASSPTTRSPLSSTPPSHYSSSPYTPNSNRNSGLYTSPSRTSLSSLQGFNAQEPAVLSDKVTKELREYASSFDHVRDWKRRMTVV</sequence>
<dbReference type="InterPro" id="IPR024368">
    <property type="entry name" value="Ecl1/2/3"/>
</dbReference>
<dbReference type="OrthoDB" id="2563506at2759"/>
<evidence type="ECO:0000313" key="2">
    <source>
        <dbReference type="EMBL" id="PWW78727.1"/>
    </source>
</evidence>
<name>A0A317SZ55_9PEZI</name>
<dbReference type="AlphaFoldDB" id="A0A317SZ55"/>
<keyword evidence="3" id="KW-1185">Reference proteome</keyword>
<feature type="region of interest" description="Disordered" evidence="1">
    <location>
        <begin position="35"/>
        <end position="126"/>
    </location>
</feature>
<reference evidence="2 3" key="1">
    <citation type="submission" date="2018-03" db="EMBL/GenBank/DDBJ databases">
        <title>Genomes of Pezizomycetes fungi and the evolution of truffles.</title>
        <authorList>
            <person name="Murat C."/>
            <person name="Payen T."/>
            <person name="Noel B."/>
            <person name="Kuo A."/>
            <person name="Martin F.M."/>
        </authorList>
    </citation>
    <scope>NUCLEOTIDE SEQUENCE [LARGE SCALE GENOMIC DNA]</scope>
    <source>
        <strain evidence="2">091103-1</strain>
    </source>
</reference>
<dbReference type="EMBL" id="PYWC01000013">
    <property type="protein sequence ID" value="PWW78727.1"/>
    <property type="molecule type" value="Genomic_DNA"/>
</dbReference>
<accession>A0A317SZ55</accession>